<dbReference type="AlphaFoldDB" id="A0A5C5VM86"/>
<sequence length="86" mass="9531">MSTLSRDGSHSAVVEIRLEISGEVVEVAQASETSLILCEPLEIAQPCYGVVFVTVDGEEFRRDVFFYEGISKSSLRASYRLEAEKV</sequence>
<name>A0A5C5VM86_9BACT</name>
<accession>A0A5C5VM86</accession>
<proteinExistence type="predicted"/>
<organism evidence="1 2">
    <name type="scientific">Blastopirellula retiformator</name>
    <dbReference type="NCBI Taxonomy" id="2527970"/>
    <lineage>
        <taxon>Bacteria</taxon>
        <taxon>Pseudomonadati</taxon>
        <taxon>Planctomycetota</taxon>
        <taxon>Planctomycetia</taxon>
        <taxon>Pirellulales</taxon>
        <taxon>Pirellulaceae</taxon>
        <taxon>Blastopirellula</taxon>
    </lineage>
</organism>
<reference evidence="1 2" key="1">
    <citation type="submission" date="2019-02" db="EMBL/GenBank/DDBJ databases">
        <title>Deep-cultivation of Planctomycetes and their phenomic and genomic characterization uncovers novel biology.</title>
        <authorList>
            <person name="Wiegand S."/>
            <person name="Jogler M."/>
            <person name="Boedeker C."/>
            <person name="Pinto D."/>
            <person name="Vollmers J."/>
            <person name="Rivas-Marin E."/>
            <person name="Kohn T."/>
            <person name="Peeters S.H."/>
            <person name="Heuer A."/>
            <person name="Rast P."/>
            <person name="Oberbeckmann S."/>
            <person name="Bunk B."/>
            <person name="Jeske O."/>
            <person name="Meyerdierks A."/>
            <person name="Storesund J.E."/>
            <person name="Kallscheuer N."/>
            <person name="Luecker S."/>
            <person name="Lage O.M."/>
            <person name="Pohl T."/>
            <person name="Merkel B.J."/>
            <person name="Hornburger P."/>
            <person name="Mueller R.-W."/>
            <person name="Bruemmer F."/>
            <person name="Labrenz M."/>
            <person name="Spormann A.M."/>
            <person name="Op Den Camp H."/>
            <person name="Overmann J."/>
            <person name="Amann R."/>
            <person name="Jetten M.S.M."/>
            <person name="Mascher T."/>
            <person name="Medema M.H."/>
            <person name="Devos D.P."/>
            <person name="Kaster A.-K."/>
            <person name="Ovreas L."/>
            <person name="Rohde M."/>
            <person name="Galperin M.Y."/>
            <person name="Jogler C."/>
        </authorList>
    </citation>
    <scope>NUCLEOTIDE SEQUENCE [LARGE SCALE GENOMIC DNA]</scope>
    <source>
        <strain evidence="1 2">Enr8</strain>
    </source>
</reference>
<evidence type="ECO:0000313" key="2">
    <source>
        <dbReference type="Proteomes" id="UP000318878"/>
    </source>
</evidence>
<gene>
    <name evidence="1" type="ORF">Enr8_14460</name>
</gene>
<comment type="caution">
    <text evidence="1">The sequence shown here is derived from an EMBL/GenBank/DDBJ whole genome shotgun (WGS) entry which is preliminary data.</text>
</comment>
<dbReference type="Proteomes" id="UP000318878">
    <property type="component" value="Unassembled WGS sequence"/>
</dbReference>
<keyword evidence="2" id="KW-1185">Reference proteome</keyword>
<protein>
    <submittedName>
        <fullName evidence="1">Uncharacterized protein</fullName>
    </submittedName>
</protein>
<evidence type="ECO:0000313" key="1">
    <source>
        <dbReference type="EMBL" id="TWT39744.1"/>
    </source>
</evidence>
<dbReference type="EMBL" id="SJPF01000001">
    <property type="protein sequence ID" value="TWT39744.1"/>
    <property type="molecule type" value="Genomic_DNA"/>
</dbReference>
<dbReference type="OrthoDB" id="9938603at2"/>
<dbReference type="RefSeq" id="WP_146429885.1">
    <property type="nucleotide sequence ID" value="NZ_SJPF01000001.1"/>
</dbReference>